<dbReference type="EMBL" id="NIRI02000010">
    <property type="protein sequence ID" value="KAG5454007.1"/>
    <property type="molecule type" value="Genomic_DNA"/>
</dbReference>
<protein>
    <submittedName>
        <fullName evidence="1">Uncharacterized protein</fullName>
    </submittedName>
</protein>
<reference evidence="1 2" key="1">
    <citation type="journal article" date="2018" name="Biotechnol. Adv.">
        <title>Improved genomic resources and new bioinformatic workflow for the carcinogenic parasite Clonorchis sinensis: Biotechnological implications.</title>
        <authorList>
            <person name="Wang D."/>
            <person name="Korhonen P.K."/>
            <person name="Gasser R.B."/>
            <person name="Young N.D."/>
        </authorList>
    </citation>
    <scope>NUCLEOTIDE SEQUENCE [LARGE SCALE GENOMIC DNA]</scope>
    <source>
        <strain evidence="1">Cs-k2</strain>
    </source>
</reference>
<organism evidence="1 2">
    <name type="scientific">Clonorchis sinensis</name>
    <name type="common">Chinese liver fluke</name>
    <dbReference type="NCBI Taxonomy" id="79923"/>
    <lineage>
        <taxon>Eukaryota</taxon>
        <taxon>Metazoa</taxon>
        <taxon>Spiralia</taxon>
        <taxon>Lophotrochozoa</taxon>
        <taxon>Platyhelminthes</taxon>
        <taxon>Trematoda</taxon>
        <taxon>Digenea</taxon>
        <taxon>Opisthorchiida</taxon>
        <taxon>Opisthorchiata</taxon>
        <taxon>Opisthorchiidae</taxon>
        <taxon>Clonorchis</taxon>
    </lineage>
</organism>
<name>A0A3R7EQZ8_CLOSI</name>
<reference evidence="1 2" key="2">
    <citation type="journal article" date="2021" name="Genomics">
        <title>High-quality reference genome for Clonorchis sinensis.</title>
        <authorList>
            <person name="Young N.D."/>
            <person name="Stroehlein A.J."/>
            <person name="Kinkar L."/>
            <person name="Wang T."/>
            <person name="Sohn W.M."/>
            <person name="Chang B.C.H."/>
            <person name="Kaur P."/>
            <person name="Weisz D."/>
            <person name="Dudchenko O."/>
            <person name="Aiden E.L."/>
            <person name="Korhonen P.K."/>
            <person name="Gasser R.B."/>
        </authorList>
    </citation>
    <scope>NUCLEOTIDE SEQUENCE [LARGE SCALE GENOMIC DNA]</scope>
    <source>
        <strain evidence="1">Cs-k2</strain>
    </source>
</reference>
<dbReference type="Proteomes" id="UP000286415">
    <property type="component" value="Unassembled WGS sequence"/>
</dbReference>
<dbReference type="InParanoid" id="A0A3R7EQZ8"/>
<comment type="caution">
    <text evidence="1">The sequence shown here is derived from an EMBL/GenBank/DDBJ whole genome shotgun (WGS) entry which is preliminary data.</text>
</comment>
<proteinExistence type="predicted"/>
<sequence>MLASRKNYFVADCFYQTISPQKSPSSFGDQHNLVLSGDSSEPLVYDVLQLNMLRTGRLMFHLVAENSSTAHDRFRPSGRRSLRGSVNLMFYLNPLLSSMLLISASLQWHPKFGSSRLIMEDDSVACFSSRLPTCLAEQKI</sequence>
<keyword evidence="2" id="KW-1185">Reference proteome</keyword>
<evidence type="ECO:0000313" key="2">
    <source>
        <dbReference type="Proteomes" id="UP000286415"/>
    </source>
</evidence>
<accession>A0A3R7EQZ8</accession>
<evidence type="ECO:0000313" key="1">
    <source>
        <dbReference type="EMBL" id="KAG5454007.1"/>
    </source>
</evidence>
<gene>
    <name evidence="1" type="ORF">CSKR_102078</name>
</gene>
<dbReference type="AlphaFoldDB" id="A0A3R7EQZ8"/>